<comment type="caution">
    <text evidence="1">The sequence shown here is derived from an EMBL/GenBank/DDBJ whole genome shotgun (WGS) entry which is preliminary data.</text>
</comment>
<keyword evidence="2" id="KW-1185">Reference proteome</keyword>
<name>A0A8H4RIP0_9HELO</name>
<dbReference type="AlphaFoldDB" id="A0A8H4RIP0"/>
<evidence type="ECO:0000313" key="2">
    <source>
        <dbReference type="Proteomes" id="UP000566819"/>
    </source>
</evidence>
<organism evidence="1 2">
    <name type="scientific">Cudoniella acicularis</name>
    <dbReference type="NCBI Taxonomy" id="354080"/>
    <lineage>
        <taxon>Eukaryota</taxon>
        <taxon>Fungi</taxon>
        <taxon>Dikarya</taxon>
        <taxon>Ascomycota</taxon>
        <taxon>Pezizomycotina</taxon>
        <taxon>Leotiomycetes</taxon>
        <taxon>Helotiales</taxon>
        <taxon>Tricladiaceae</taxon>
        <taxon>Cudoniella</taxon>
    </lineage>
</organism>
<protein>
    <submittedName>
        <fullName evidence="1">Uncharacterized protein</fullName>
    </submittedName>
</protein>
<proteinExistence type="predicted"/>
<gene>
    <name evidence="1" type="ORF">G7Y89_g7339</name>
</gene>
<accession>A0A8H4RIP0</accession>
<sequence length="286" mass="32000">MSHPSTTTCTNVIASIAYLCTGTWVFGNPFEEVKTHLDGIEAMVKQRGMESLGVYQFGRTVRKQNLLLSAIRAQPTKSTFDLDYNQVLNTFSVNDTKHVSPLYCPQKTFAQLLQSKRFNEDTVHILYNAKVLIDLVIDFDEGAIEEADFNITLFHIKNELERHISANNPQSASDRNWVFECCRLTVVIVLEAIETAQPLLSSNSALTLSLVSALEKADIGDNWGELSGKARSQTVRLHARSHNVRDSFYGLGFWFRSRACATILSSTKGFEEKISVRSLKGSVDLT</sequence>
<evidence type="ECO:0000313" key="1">
    <source>
        <dbReference type="EMBL" id="KAF4630799.1"/>
    </source>
</evidence>
<dbReference type="EMBL" id="JAAMPI010000511">
    <property type="protein sequence ID" value="KAF4630799.1"/>
    <property type="molecule type" value="Genomic_DNA"/>
</dbReference>
<dbReference type="OrthoDB" id="4159781at2759"/>
<reference evidence="1 2" key="1">
    <citation type="submission" date="2020-03" db="EMBL/GenBank/DDBJ databases">
        <title>Draft Genome Sequence of Cudoniella acicularis.</title>
        <authorList>
            <person name="Buettner E."/>
            <person name="Kellner H."/>
        </authorList>
    </citation>
    <scope>NUCLEOTIDE SEQUENCE [LARGE SCALE GENOMIC DNA]</scope>
    <source>
        <strain evidence="1 2">DSM 108380</strain>
    </source>
</reference>
<dbReference type="Proteomes" id="UP000566819">
    <property type="component" value="Unassembled WGS sequence"/>
</dbReference>